<proteinExistence type="predicted"/>
<keyword evidence="6" id="KW-1185">Reference proteome</keyword>
<accession>A0A1M5YLW8</accession>
<dbReference type="OrthoDB" id="9805474at2"/>
<dbReference type="CDD" id="cd01948">
    <property type="entry name" value="EAL"/>
    <property type="match status" value="1"/>
</dbReference>
<dbReference type="PANTHER" id="PTHR44757:SF2">
    <property type="entry name" value="BIOFILM ARCHITECTURE MAINTENANCE PROTEIN MBAA"/>
    <property type="match status" value="1"/>
</dbReference>
<dbReference type="CDD" id="cd13704">
    <property type="entry name" value="PBP2_HisK"/>
    <property type="match status" value="1"/>
</dbReference>
<evidence type="ECO:0000259" key="3">
    <source>
        <dbReference type="PROSITE" id="PS50883"/>
    </source>
</evidence>
<dbReference type="PANTHER" id="PTHR44757">
    <property type="entry name" value="DIGUANYLATE CYCLASE DGCP"/>
    <property type="match status" value="1"/>
</dbReference>
<dbReference type="InterPro" id="IPR043128">
    <property type="entry name" value="Rev_trsase/Diguanyl_cyclase"/>
</dbReference>
<dbReference type="Pfam" id="PF00990">
    <property type="entry name" value="GGDEF"/>
    <property type="match status" value="1"/>
</dbReference>
<name>A0A1M5YLW8_9FIRM</name>
<dbReference type="EMBL" id="FQXR01000013">
    <property type="protein sequence ID" value="SHI12970.1"/>
    <property type="molecule type" value="Genomic_DNA"/>
</dbReference>
<dbReference type="InterPro" id="IPR001633">
    <property type="entry name" value="EAL_dom"/>
</dbReference>
<dbReference type="Pfam" id="PF00497">
    <property type="entry name" value="SBP_bac_3"/>
    <property type="match status" value="1"/>
</dbReference>
<evidence type="ECO:0000256" key="2">
    <source>
        <dbReference type="SAM" id="Phobius"/>
    </source>
</evidence>
<keyword evidence="2" id="KW-0812">Transmembrane</keyword>
<evidence type="ECO:0000313" key="5">
    <source>
        <dbReference type="EMBL" id="SHI12970.1"/>
    </source>
</evidence>
<dbReference type="SMART" id="SM00267">
    <property type="entry name" value="GGDEF"/>
    <property type="match status" value="1"/>
</dbReference>
<dbReference type="NCBIfam" id="TIGR00254">
    <property type="entry name" value="GGDEF"/>
    <property type="match status" value="1"/>
</dbReference>
<dbReference type="InterPro" id="IPR001638">
    <property type="entry name" value="Solute-binding_3/MltF_N"/>
</dbReference>
<dbReference type="InterPro" id="IPR000160">
    <property type="entry name" value="GGDEF_dom"/>
</dbReference>
<dbReference type="CDD" id="cd01949">
    <property type="entry name" value="GGDEF"/>
    <property type="match status" value="1"/>
</dbReference>
<gene>
    <name evidence="5" type="ORF">SAMN02745180_02284</name>
</gene>
<feature type="coiled-coil region" evidence="1">
    <location>
        <begin position="286"/>
        <end position="313"/>
    </location>
</feature>
<dbReference type="RefSeq" id="WP_072744928.1">
    <property type="nucleotide sequence ID" value="NZ_FQXR01000013.1"/>
</dbReference>
<dbReference type="AlphaFoldDB" id="A0A1M5YLW8"/>
<dbReference type="PROSITE" id="PS50887">
    <property type="entry name" value="GGDEF"/>
    <property type="match status" value="1"/>
</dbReference>
<feature type="domain" description="EAL" evidence="3">
    <location>
        <begin position="490"/>
        <end position="741"/>
    </location>
</feature>
<dbReference type="InterPro" id="IPR052155">
    <property type="entry name" value="Biofilm_reg_signaling"/>
</dbReference>
<dbReference type="STRING" id="1123281.SAMN02745180_02284"/>
<evidence type="ECO:0000259" key="4">
    <source>
        <dbReference type="PROSITE" id="PS50887"/>
    </source>
</evidence>
<dbReference type="Gene3D" id="3.40.190.10">
    <property type="entry name" value="Periplasmic binding protein-like II"/>
    <property type="match status" value="2"/>
</dbReference>
<dbReference type="SUPFAM" id="SSF55073">
    <property type="entry name" value="Nucleotide cyclase"/>
    <property type="match status" value="1"/>
</dbReference>
<dbReference type="SUPFAM" id="SSF53850">
    <property type="entry name" value="Periplasmic binding protein-like II"/>
    <property type="match status" value="1"/>
</dbReference>
<dbReference type="FunFam" id="3.20.20.450:FF:000001">
    <property type="entry name" value="Cyclic di-GMP phosphodiesterase yahA"/>
    <property type="match status" value="1"/>
</dbReference>
<dbReference type="InterPro" id="IPR035919">
    <property type="entry name" value="EAL_sf"/>
</dbReference>
<evidence type="ECO:0000313" key="6">
    <source>
        <dbReference type="Proteomes" id="UP000184389"/>
    </source>
</evidence>
<dbReference type="SMART" id="SM00052">
    <property type="entry name" value="EAL"/>
    <property type="match status" value="1"/>
</dbReference>
<dbReference type="Gene3D" id="3.20.20.450">
    <property type="entry name" value="EAL domain"/>
    <property type="match status" value="1"/>
</dbReference>
<feature type="domain" description="GGDEF" evidence="4">
    <location>
        <begin position="348"/>
        <end position="481"/>
    </location>
</feature>
<reference evidence="5 6" key="1">
    <citation type="submission" date="2016-11" db="EMBL/GenBank/DDBJ databases">
        <authorList>
            <person name="Jaros S."/>
            <person name="Januszkiewicz K."/>
            <person name="Wedrychowicz H."/>
        </authorList>
    </citation>
    <scope>NUCLEOTIDE SEQUENCE [LARGE SCALE GENOMIC DNA]</scope>
    <source>
        <strain evidence="5 6">DSM 13106</strain>
    </source>
</reference>
<sequence length="741" mass="85112">MKCKRSRSIVSVLFISIIFIMTCKPVFAEEIKVLRVAGDNNHPPYEFVDEKGNYKGFNIDIMRAIAIEEGIEIEIIPMPWNQAMYSLGAEKVDAIQGMSKTPTRESKFLFTVPVVKNSQAIFVLKNTNYISGIEDLNGIKVAFQKSDINEELLNEISEVILRPKDNQKDGMEALLNGEVEAFLGNRQTGLYYLQKMKKADMVKIVGEPMGEVEYGPVTTKDKQEVADILNRGIKEIKRNGTYDKIYQKWFGEEYYGKKDLFKVYKKQIVVIVFVILLVFFILSGWNKQLATEVEKRTSELEEANKNLISHQEQIYKLAYYDAITDLPNRLYLAKIFTDTLEETKKKGNKLAVLYFDIDRFKDINDTLGHDTGDHILNLVGKRIENIIKDGDILARFGGDEFLILMKDIEDENEVVEFAKQVLDKMSQPFLMNRYKHFLTASVGVSIYPEGGKDLTTLVKNADMAMYRAKKGGGNNFYVYNKELSDIEINKVKTISQLRRAVERNEFELYYQPKIDMNLGKVHGMEALIRWNNPDEGLIGPNKFIPIAEEMGLILPIGEWVLREACRQNKEWLDKGYQPIRVSVNISGMQFQQKDFVDIVKNVLEDTGIESQYLELEITESIAMIDIKYTIEVLKKLKSLGVYISIDDFGTGYSSFSYLKEMSVDELKIDRTFIMDVNTNTKNMSIVKAIIHLAHELNLEVTAEGAETEEHIQFLKENNCDKVQGYYYSKPVSSEEFEKFLK</sequence>
<dbReference type="SMART" id="SM00062">
    <property type="entry name" value="PBPb"/>
    <property type="match status" value="1"/>
</dbReference>
<organism evidence="5 6">
    <name type="scientific">Sporanaerobacter acetigenes DSM 13106</name>
    <dbReference type="NCBI Taxonomy" id="1123281"/>
    <lineage>
        <taxon>Bacteria</taxon>
        <taxon>Bacillati</taxon>
        <taxon>Bacillota</taxon>
        <taxon>Tissierellia</taxon>
        <taxon>Tissierellales</taxon>
        <taxon>Sporanaerobacteraceae</taxon>
        <taxon>Sporanaerobacter</taxon>
    </lineage>
</organism>
<evidence type="ECO:0000256" key="1">
    <source>
        <dbReference type="SAM" id="Coils"/>
    </source>
</evidence>
<keyword evidence="1" id="KW-0175">Coiled coil</keyword>
<dbReference type="Pfam" id="PF00563">
    <property type="entry name" value="EAL"/>
    <property type="match status" value="1"/>
</dbReference>
<protein>
    <submittedName>
        <fullName evidence="5">Diguanylate cyclase (GGDEF) domain-containing protein</fullName>
    </submittedName>
</protein>
<feature type="transmembrane region" description="Helical" evidence="2">
    <location>
        <begin position="268"/>
        <end position="286"/>
    </location>
</feature>
<dbReference type="Gene3D" id="3.30.70.270">
    <property type="match status" value="1"/>
</dbReference>
<keyword evidence="2" id="KW-1133">Transmembrane helix</keyword>
<keyword evidence="2" id="KW-0472">Membrane</keyword>
<dbReference type="InterPro" id="IPR029787">
    <property type="entry name" value="Nucleotide_cyclase"/>
</dbReference>
<dbReference type="PROSITE" id="PS50883">
    <property type="entry name" value="EAL"/>
    <property type="match status" value="1"/>
</dbReference>
<dbReference type="FunFam" id="3.30.70.270:FF:000001">
    <property type="entry name" value="Diguanylate cyclase domain protein"/>
    <property type="match status" value="1"/>
</dbReference>
<dbReference type="Proteomes" id="UP000184389">
    <property type="component" value="Unassembled WGS sequence"/>
</dbReference>
<dbReference type="SUPFAM" id="SSF141868">
    <property type="entry name" value="EAL domain-like"/>
    <property type="match status" value="1"/>
</dbReference>